<dbReference type="InterPro" id="IPR011989">
    <property type="entry name" value="ARM-like"/>
</dbReference>
<evidence type="ECO:0000313" key="4">
    <source>
        <dbReference type="Proteomes" id="UP000298663"/>
    </source>
</evidence>
<dbReference type="GO" id="GO:0030866">
    <property type="term" value="P:cortical actin cytoskeleton organization"/>
    <property type="evidence" value="ECO:0007669"/>
    <property type="project" value="TreeGrafter"/>
</dbReference>
<dbReference type="Gene3D" id="1.25.10.10">
    <property type="entry name" value="Leucine-rich Repeat Variant"/>
    <property type="match status" value="1"/>
</dbReference>
<dbReference type="InterPro" id="IPR016024">
    <property type="entry name" value="ARM-type_fold"/>
</dbReference>
<dbReference type="InterPro" id="IPR010473">
    <property type="entry name" value="GTPase-bd"/>
</dbReference>
<evidence type="ECO:0000313" key="3">
    <source>
        <dbReference type="EMBL" id="TKR76378.1"/>
    </source>
</evidence>
<feature type="domain" description="GBD/FH3" evidence="2">
    <location>
        <begin position="1"/>
        <end position="441"/>
    </location>
</feature>
<accession>A0A4U5N280</accession>
<dbReference type="Pfam" id="PF06371">
    <property type="entry name" value="Drf_GBD"/>
    <property type="match status" value="2"/>
</dbReference>
<dbReference type="InterPro" id="IPR043592">
    <property type="entry name" value="FMNL_animal"/>
</dbReference>
<feature type="region of interest" description="Disordered" evidence="1">
    <location>
        <begin position="529"/>
        <end position="548"/>
    </location>
</feature>
<evidence type="ECO:0000256" key="1">
    <source>
        <dbReference type="SAM" id="MobiDB-lite"/>
    </source>
</evidence>
<feature type="compositionally biased region" description="Low complexity" evidence="1">
    <location>
        <begin position="476"/>
        <end position="490"/>
    </location>
</feature>
<dbReference type="OrthoDB" id="1668162at2759"/>
<keyword evidence="4" id="KW-1185">Reference proteome</keyword>
<gene>
    <name evidence="3" type="ORF">L596_017522</name>
</gene>
<dbReference type="GO" id="GO:0051015">
    <property type="term" value="F:actin filament binding"/>
    <property type="evidence" value="ECO:0007669"/>
    <property type="project" value="TreeGrafter"/>
</dbReference>
<evidence type="ECO:0000259" key="2">
    <source>
        <dbReference type="PROSITE" id="PS51232"/>
    </source>
</evidence>
<dbReference type="SUPFAM" id="SSF48371">
    <property type="entry name" value="ARM repeat"/>
    <property type="match status" value="1"/>
</dbReference>
<dbReference type="GO" id="GO:0031267">
    <property type="term" value="F:small GTPase binding"/>
    <property type="evidence" value="ECO:0007669"/>
    <property type="project" value="InterPro"/>
</dbReference>
<comment type="caution">
    <text evidence="3">The sequence shown here is derived from an EMBL/GenBank/DDBJ whole genome shotgun (WGS) entry which is preliminary data.</text>
</comment>
<dbReference type="Pfam" id="PF06367">
    <property type="entry name" value="Drf_FH3"/>
    <property type="match status" value="1"/>
</dbReference>
<reference evidence="3 4" key="2">
    <citation type="journal article" date="2019" name="G3 (Bethesda)">
        <title>Hybrid Assembly of the Genome of the Entomopathogenic Nematode Steinernema carpocapsae Identifies the X-Chromosome.</title>
        <authorList>
            <person name="Serra L."/>
            <person name="Macchietto M."/>
            <person name="Macias-Munoz A."/>
            <person name="McGill C.J."/>
            <person name="Rodriguez I.M."/>
            <person name="Rodriguez B."/>
            <person name="Murad R."/>
            <person name="Mortazavi A."/>
        </authorList>
    </citation>
    <scope>NUCLEOTIDE SEQUENCE [LARGE SCALE GENOMIC DNA]</scope>
    <source>
        <strain evidence="3 4">ALL</strain>
    </source>
</reference>
<dbReference type="GO" id="GO:0008360">
    <property type="term" value="P:regulation of cell shape"/>
    <property type="evidence" value="ECO:0007669"/>
    <property type="project" value="TreeGrafter"/>
</dbReference>
<dbReference type="PROSITE" id="PS51232">
    <property type="entry name" value="GBD_FH3"/>
    <property type="match status" value="1"/>
</dbReference>
<name>A0A4U5N280_STECR</name>
<reference evidence="3 4" key="1">
    <citation type="journal article" date="2015" name="Genome Biol.">
        <title>Comparative genomics of Steinernema reveals deeply conserved gene regulatory networks.</title>
        <authorList>
            <person name="Dillman A.R."/>
            <person name="Macchietto M."/>
            <person name="Porter C.F."/>
            <person name="Rogers A."/>
            <person name="Williams B."/>
            <person name="Antoshechkin I."/>
            <person name="Lee M.M."/>
            <person name="Goodwin Z."/>
            <person name="Lu X."/>
            <person name="Lewis E.E."/>
            <person name="Goodrich-Blair H."/>
            <person name="Stock S.P."/>
            <person name="Adams B.J."/>
            <person name="Sternberg P.W."/>
            <person name="Mortazavi A."/>
        </authorList>
    </citation>
    <scope>NUCLEOTIDE SEQUENCE [LARGE SCALE GENOMIC DNA]</scope>
    <source>
        <strain evidence="3 4">ALL</strain>
    </source>
</reference>
<dbReference type="PANTHER" id="PTHR45857:SF4">
    <property type="entry name" value="FORMIN-LIKE PROTEIN"/>
    <property type="match status" value="1"/>
</dbReference>
<dbReference type="InterPro" id="IPR014768">
    <property type="entry name" value="GBD/FH3_dom"/>
</dbReference>
<protein>
    <recommendedName>
        <fullName evidence="2">GBD/FH3 domain-containing protein</fullName>
    </recommendedName>
</protein>
<sequence>MDLPPDKMRVLRDYDINKKWELVSDQRNMYVVTDPSVYLAKLSAYLDKKALKALKKKKVLGEEETSTAILKHIEISLRTNSIDWVYQFLDDQHNGLKILVDYMNQMQDPSMFCATPYDPAIPSCSNTTPSHLAQGAFHYPTGQVIGHDSSNGSFLNVSEEVMAKAGSSLFKKATVASSKSIVAKNIGDPEDDVHVCVSCMRAIMNNKIGFQMVFNDPQAIYCIVRSILHQSLRTKSLVVELLAAICMVGGGHELVVEAFDRFRLEYKETRRFQTLYTYFRNPPESQFHLDFMSSCMQFINVLVHSAEDLMFRLILQYEFSELGLDKYLDDLESYESEQLQAPRVAYIENKIDLNALVEDSQRKVILEEENESLTQRLSSTVEKLQMVEADYIARNAALDRRLKELTDERERLLKDHDSKITTMTRTLNEKDKVAREKQSKLESRIQELEKLQVSLQAGLKVAQQKAVAPPSPAPTAPTEVSPAPAPRTTAPGPPPPPPPPPPPALKGWRWSSAATSSTSSWRLGTCRLRTSASSTTSLLEAGISWSRP</sequence>
<feature type="compositionally biased region" description="Low complexity" evidence="1">
    <location>
        <begin position="529"/>
        <end position="539"/>
    </location>
</feature>
<dbReference type="Proteomes" id="UP000298663">
    <property type="component" value="Unassembled WGS sequence"/>
</dbReference>
<proteinExistence type="predicted"/>
<dbReference type="EMBL" id="AZBU02000005">
    <property type="protein sequence ID" value="TKR76378.1"/>
    <property type="molecule type" value="Genomic_DNA"/>
</dbReference>
<dbReference type="PANTHER" id="PTHR45857">
    <property type="entry name" value="FORMIN-LIKE PROTEIN"/>
    <property type="match status" value="1"/>
</dbReference>
<dbReference type="SMART" id="SM01140">
    <property type="entry name" value="Drf_GBD"/>
    <property type="match status" value="1"/>
</dbReference>
<dbReference type="AlphaFoldDB" id="A0A4U5N280"/>
<organism evidence="3 4">
    <name type="scientific">Steinernema carpocapsae</name>
    <name type="common">Entomopathogenic nematode</name>
    <dbReference type="NCBI Taxonomy" id="34508"/>
    <lineage>
        <taxon>Eukaryota</taxon>
        <taxon>Metazoa</taxon>
        <taxon>Ecdysozoa</taxon>
        <taxon>Nematoda</taxon>
        <taxon>Chromadorea</taxon>
        <taxon>Rhabditida</taxon>
        <taxon>Tylenchina</taxon>
        <taxon>Panagrolaimomorpha</taxon>
        <taxon>Strongyloidoidea</taxon>
        <taxon>Steinernematidae</taxon>
        <taxon>Steinernema</taxon>
    </lineage>
</organism>
<feature type="region of interest" description="Disordered" evidence="1">
    <location>
        <begin position="464"/>
        <end position="522"/>
    </location>
</feature>
<feature type="compositionally biased region" description="Pro residues" evidence="1">
    <location>
        <begin position="491"/>
        <end position="504"/>
    </location>
</feature>
<dbReference type="GO" id="GO:0016477">
    <property type="term" value="P:cell migration"/>
    <property type="evidence" value="ECO:0007669"/>
    <property type="project" value="TreeGrafter"/>
</dbReference>
<feature type="compositionally biased region" description="Low complexity" evidence="1">
    <location>
        <begin position="509"/>
        <end position="522"/>
    </location>
</feature>
<dbReference type="GO" id="GO:0005829">
    <property type="term" value="C:cytosol"/>
    <property type="evidence" value="ECO:0007669"/>
    <property type="project" value="TreeGrafter"/>
</dbReference>
<dbReference type="SMART" id="SM01139">
    <property type="entry name" value="Drf_FH3"/>
    <property type="match status" value="1"/>
</dbReference>
<dbReference type="InterPro" id="IPR010472">
    <property type="entry name" value="FH3_dom"/>
</dbReference>